<evidence type="ECO:0000313" key="2">
    <source>
        <dbReference type="EMBL" id="KAF0763319.1"/>
    </source>
</evidence>
<evidence type="ECO:0000313" key="3">
    <source>
        <dbReference type="Proteomes" id="UP000478052"/>
    </source>
</evidence>
<dbReference type="Pfam" id="PF21788">
    <property type="entry name" value="TNP-like_GBD"/>
    <property type="match status" value="1"/>
</dbReference>
<accession>A0A6G0YYT5</accession>
<sequence length="106" mass="11949">MCKISPIHLNPNPFQKMSCKLALQIFSNSVSSAIKTSIHTGQLKSKPANDTADFLLELNNTFDACNSQNLYDKNPNRRPMSSHNNHVFENINKTISTFQNAKKIIK</sequence>
<keyword evidence="3" id="KW-1185">Reference proteome</keyword>
<dbReference type="InterPro" id="IPR048366">
    <property type="entry name" value="TNP-like_GBD"/>
</dbReference>
<reference evidence="2 3" key="1">
    <citation type="submission" date="2019-08" db="EMBL/GenBank/DDBJ databases">
        <title>Whole genome of Aphis craccivora.</title>
        <authorList>
            <person name="Voronova N.V."/>
            <person name="Shulinski R.S."/>
            <person name="Bandarenka Y.V."/>
            <person name="Zhorov D.G."/>
            <person name="Warner D."/>
        </authorList>
    </citation>
    <scope>NUCLEOTIDE SEQUENCE [LARGE SCALE GENOMIC DNA]</scope>
    <source>
        <strain evidence="2">180601</strain>
        <tissue evidence="2">Whole Body</tissue>
    </source>
</reference>
<name>A0A6G0YYT5_APHCR</name>
<gene>
    <name evidence="2" type="ORF">FWK35_00006255</name>
</gene>
<dbReference type="OrthoDB" id="7440550at2759"/>
<dbReference type="AlphaFoldDB" id="A0A6G0YYT5"/>
<proteinExistence type="predicted"/>
<protein>
    <recommendedName>
        <fullName evidence="1">Transposable element P transposase-like GTP-binding insertion domain-containing protein</fullName>
    </recommendedName>
</protein>
<evidence type="ECO:0000259" key="1">
    <source>
        <dbReference type="Pfam" id="PF21788"/>
    </source>
</evidence>
<feature type="domain" description="Transposable element P transposase-like GTP-binding insertion" evidence="1">
    <location>
        <begin position="14"/>
        <end position="75"/>
    </location>
</feature>
<organism evidence="2 3">
    <name type="scientific">Aphis craccivora</name>
    <name type="common">Cowpea aphid</name>
    <dbReference type="NCBI Taxonomy" id="307492"/>
    <lineage>
        <taxon>Eukaryota</taxon>
        <taxon>Metazoa</taxon>
        <taxon>Ecdysozoa</taxon>
        <taxon>Arthropoda</taxon>
        <taxon>Hexapoda</taxon>
        <taxon>Insecta</taxon>
        <taxon>Pterygota</taxon>
        <taxon>Neoptera</taxon>
        <taxon>Paraneoptera</taxon>
        <taxon>Hemiptera</taxon>
        <taxon>Sternorrhyncha</taxon>
        <taxon>Aphidomorpha</taxon>
        <taxon>Aphidoidea</taxon>
        <taxon>Aphididae</taxon>
        <taxon>Aphidini</taxon>
        <taxon>Aphis</taxon>
        <taxon>Aphis</taxon>
    </lineage>
</organism>
<comment type="caution">
    <text evidence="2">The sequence shown here is derived from an EMBL/GenBank/DDBJ whole genome shotgun (WGS) entry which is preliminary data.</text>
</comment>
<dbReference type="Proteomes" id="UP000478052">
    <property type="component" value="Unassembled WGS sequence"/>
</dbReference>
<dbReference type="EMBL" id="VUJU01001913">
    <property type="protein sequence ID" value="KAF0763319.1"/>
    <property type="molecule type" value="Genomic_DNA"/>
</dbReference>